<evidence type="ECO:0000313" key="2">
    <source>
        <dbReference type="Proteomes" id="UP000524462"/>
    </source>
</evidence>
<dbReference type="AlphaFoldDB" id="A0A4U9ZF79"/>
<protein>
    <submittedName>
        <fullName evidence="1">Uncharacterized protein</fullName>
    </submittedName>
</protein>
<accession>A0A4U9ZF79</accession>
<dbReference type="RefSeq" id="WP_006738579.1">
    <property type="nucleotide sequence ID" value="NZ_JACEGE010000021.1"/>
</dbReference>
<dbReference type="EMBL" id="JACEGE010000021">
    <property type="protein sequence ID" value="MBA2796380.1"/>
    <property type="molecule type" value="Genomic_DNA"/>
</dbReference>
<proteinExistence type="predicted"/>
<sequence length="75" mass="8898">MAFIKDQSEMTKTLRETLNKENKTKIQNDEEALFERKKNYQFMLKPSNREKLRQLATESGKRSDSAFLDDLIENL</sequence>
<gene>
    <name evidence="1" type="ORF">H1B29_07800</name>
</gene>
<reference evidence="1 2" key="1">
    <citation type="submission" date="2020-07" db="EMBL/GenBank/DDBJ databases">
        <title>Molecular and genomic characterization of Streptococcus porcinus isolated from diseased swine in Brazil.</title>
        <authorList>
            <person name="Moreno L.Z."/>
            <person name="Matajira C.E.C."/>
            <person name="Poor A.P."/>
            <person name="Dutra M.C."/>
            <person name="Moreno A.M."/>
        </authorList>
    </citation>
    <scope>NUCLEOTIDE SEQUENCE [LARGE SCALE GENOMIC DNA]</scope>
    <source>
        <strain evidence="1 2">SP0816-2</strain>
    </source>
</reference>
<evidence type="ECO:0000313" key="1">
    <source>
        <dbReference type="EMBL" id="MBA2796380.1"/>
    </source>
</evidence>
<comment type="caution">
    <text evidence="1">The sequence shown here is derived from an EMBL/GenBank/DDBJ whole genome shotgun (WGS) entry which is preliminary data.</text>
</comment>
<organism evidence="1 2">
    <name type="scientific">Streptococcus porcinus</name>
    <dbReference type="NCBI Taxonomy" id="1340"/>
    <lineage>
        <taxon>Bacteria</taxon>
        <taxon>Bacillati</taxon>
        <taxon>Bacillota</taxon>
        <taxon>Bacilli</taxon>
        <taxon>Lactobacillales</taxon>
        <taxon>Streptococcaceae</taxon>
        <taxon>Streptococcus</taxon>
    </lineage>
</organism>
<name>A0A4U9ZF79_STRPO</name>
<dbReference type="Proteomes" id="UP000524462">
    <property type="component" value="Unassembled WGS sequence"/>
</dbReference>